<evidence type="ECO:0000313" key="4">
    <source>
        <dbReference type="EMBL" id="HEA19116.1"/>
    </source>
</evidence>
<dbReference type="SUPFAM" id="SSF55729">
    <property type="entry name" value="Acyl-CoA N-acyltransferases (Nat)"/>
    <property type="match status" value="1"/>
</dbReference>
<comment type="caution">
    <text evidence="4">The sequence shown here is derived from an EMBL/GenBank/DDBJ whole genome shotgun (WGS) entry which is preliminary data.</text>
</comment>
<dbReference type="GO" id="GO:0016747">
    <property type="term" value="F:acyltransferase activity, transferring groups other than amino-acyl groups"/>
    <property type="evidence" value="ECO:0007669"/>
    <property type="project" value="InterPro"/>
</dbReference>
<accession>A0A7V1GGP0</accession>
<proteinExistence type="predicted"/>
<evidence type="ECO:0000259" key="3">
    <source>
        <dbReference type="PROSITE" id="PS51186"/>
    </source>
</evidence>
<evidence type="ECO:0000256" key="1">
    <source>
        <dbReference type="ARBA" id="ARBA00022679"/>
    </source>
</evidence>
<feature type="domain" description="N-acetyltransferase" evidence="3">
    <location>
        <begin position="1"/>
        <end position="149"/>
    </location>
</feature>
<dbReference type="AlphaFoldDB" id="A0A7V1GGP0"/>
<dbReference type="InterPro" id="IPR016181">
    <property type="entry name" value="Acyl_CoA_acyltransferase"/>
</dbReference>
<sequence length="149" mass="16483">MIRMAKKDDLMAVLKLYKELRPADPELESNLANQTWLAMIEDPQTFLIVADIAGELASTCALTINKSIANGARPFAIIEHVITAQKFRRQGLSRQVLEFAINTAWQQNCCKVMLLSGEKLTAAHALYESVGLQADIEKGFVIKPPTALN</sequence>
<protein>
    <submittedName>
        <fullName evidence="4">GNAT family N-acetyltransferase</fullName>
    </submittedName>
</protein>
<dbReference type="PANTHER" id="PTHR43877">
    <property type="entry name" value="AMINOALKYLPHOSPHONATE N-ACETYLTRANSFERASE-RELATED-RELATED"/>
    <property type="match status" value="1"/>
</dbReference>
<reference evidence="4" key="1">
    <citation type="journal article" date="2020" name="mSystems">
        <title>Genome- and Community-Level Interaction Insights into Carbon Utilization and Element Cycling Functions of Hydrothermarchaeota in Hydrothermal Sediment.</title>
        <authorList>
            <person name="Zhou Z."/>
            <person name="Liu Y."/>
            <person name="Xu W."/>
            <person name="Pan J."/>
            <person name="Luo Z.H."/>
            <person name="Li M."/>
        </authorList>
    </citation>
    <scope>NUCLEOTIDE SEQUENCE [LARGE SCALE GENOMIC DNA]</scope>
    <source>
        <strain evidence="4">HyVt-346</strain>
    </source>
</reference>
<dbReference type="PANTHER" id="PTHR43877:SF2">
    <property type="entry name" value="AMINOALKYLPHOSPHONATE N-ACETYLTRANSFERASE-RELATED"/>
    <property type="match status" value="1"/>
</dbReference>
<dbReference type="InterPro" id="IPR050832">
    <property type="entry name" value="Bact_Acetyltransf"/>
</dbReference>
<evidence type="ECO:0000256" key="2">
    <source>
        <dbReference type="ARBA" id="ARBA00023315"/>
    </source>
</evidence>
<dbReference type="Pfam" id="PF00583">
    <property type="entry name" value="Acetyltransf_1"/>
    <property type="match status" value="1"/>
</dbReference>
<dbReference type="PROSITE" id="PS51186">
    <property type="entry name" value="GNAT"/>
    <property type="match status" value="1"/>
</dbReference>
<dbReference type="EMBL" id="DRGM01000211">
    <property type="protein sequence ID" value="HEA19116.1"/>
    <property type="molecule type" value="Genomic_DNA"/>
</dbReference>
<dbReference type="InterPro" id="IPR000182">
    <property type="entry name" value="GNAT_dom"/>
</dbReference>
<organism evidence="4">
    <name type="scientific">Pseudoalteromonas prydzensis</name>
    <dbReference type="NCBI Taxonomy" id="182141"/>
    <lineage>
        <taxon>Bacteria</taxon>
        <taxon>Pseudomonadati</taxon>
        <taxon>Pseudomonadota</taxon>
        <taxon>Gammaproteobacteria</taxon>
        <taxon>Alteromonadales</taxon>
        <taxon>Pseudoalteromonadaceae</taxon>
        <taxon>Pseudoalteromonas</taxon>
    </lineage>
</organism>
<keyword evidence="1" id="KW-0808">Transferase</keyword>
<keyword evidence="2" id="KW-0012">Acyltransferase</keyword>
<dbReference type="Proteomes" id="UP000886188">
    <property type="component" value="Unassembled WGS sequence"/>
</dbReference>
<name>A0A7V1GGP0_9GAMM</name>
<dbReference type="Gene3D" id="3.40.630.30">
    <property type="match status" value="1"/>
</dbReference>
<dbReference type="CDD" id="cd04301">
    <property type="entry name" value="NAT_SF"/>
    <property type="match status" value="1"/>
</dbReference>
<gene>
    <name evidence="4" type="ORF">ENH88_22230</name>
</gene>